<reference evidence="2" key="1">
    <citation type="submission" date="2018-05" db="EMBL/GenBank/DDBJ databases">
        <authorList>
            <person name="Deangelis K."/>
            <person name="Huntemann M."/>
            <person name="Clum A."/>
            <person name="Pillay M."/>
            <person name="Palaniappan K."/>
            <person name="Varghese N."/>
            <person name="Mikhailova N."/>
            <person name="Stamatis D."/>
            <person name="Reddy T."/>
            <person name="Daum C."/>
            <person name="Shapiro N."/>
            <person name="Ivanova N."/>
            <person name="Kyrpides N."/>
            <person name="Woyke T."/>
        </authorList>
    </citation>
    <scope>NUCLEOTIDE SEQUENCE [LARGE SCALE GENOMIC DNA]</scope>
    <source>
        <strain evidence="2">GAS496</strain>
    </source>
</reference>
<accession>A0A318HEJ9</accession>
<organism evidence="1 2">
    <name type="scientific">Mycolicibacterium moriokaense</name>
    <dbReference type="NCBI Taxonomy" id="39691"/>
    <lineage>
        <taxon>Bacteria</taxon>
        <taxon>Bacillati</taxon>
        <taxon>Actinomycetota</taxon>
        <taxon>Actinomycetes</taxon>
        <taxon>Mycobacteriales</taxon>
        <taxon>Mycobacteriaceae</taxon>
        <taxon>Mycolicibacterium</taxon>
    </lineage>
</organism>
<proteinExistence type="predicted"/>
<reference evidence="1 2" key="2">
    <citation type="submission" date="2018-06" db="EMBL/GenBank/DDBJ databases">
        <title>Sequencing of bacterial isolates from soil warming experiment in Harvard Forest, Massachusetts, USA.</title>
        <authorList>
            <person name="Deangelis K.PhD."/>
        </authorList>
    </citation>
    <scope>NUCLEOTIDE SEQUENCE [LARGE SCALE GENOMIC DNA]</scope>
    <source>
        <strain evidence="1 2">GAS496</strain>
    </source>
</reference>
<comment type="caution">
    <text evidence="1">The sequence shown here is derived from an EMBL/GenBank/DDBJ whole genome shotgun (WGS) entry which is preliminary data.</text>
</comment>
<name>A0A318HEJ9_9MYCO</name>
<dbReference type="Proteomes" id="UP000247781">
    <property type="component" value="Unassembled WGS sequence"/>
</dbReference>
<dbReference type="AlphaFoldDB" id="A0A318HEJ9"/>
<gene>
    <name evidence="1" type="ORF">C8E89_11176</name>
</gene>
<keyword evidence="2" id="KW-1185">Reference proteome</keyword>
<sequence length="95" mass="10853">MHTVGVPPQPSGEVRFRRDGDRLYVDHATPVMWFAHHVLDRSRADPDVGLSFDGTHVTLHASNGRWIWKLTGRTWCRDLVPNAEPLVMLEGIWPD</sequence>
<evidence type="ECO:0000313" key="1">
    <source>
        <dbReference type="EMBL" id="PXX07292.1"/>
    </source>
</evidence>
<dbReference type="EMBL" id="QJJU01000011">
    <property type="protein sequence ID" value="PXX07292.1"/>
    <property type="molecule type" value="Genomic_DNA"/>
</dbReference>
<protein>
    <submittedName>
        <fullName evidence="1">Uncharacterized protein</fullName>
    </submittedName>
</protein>
<evidence type="ECO:0000313" key="2">
    <source>
        <dbReference type="Proteomes" id="UP000247781"/>
    </source>
</evidence>
<dbReference type="OrthoDB" id="4642819at2"/>